<evidence type="ECO:0000256" key="2">
    <source>
        <dbReference type="SAM" id="MobiDB-lite"/>
    </source>
</evidence>
<sequence length="250" mass="27101">MSGWKLSAALFLKQISSLGDNVAQARASFDPETATEVDRDNLVAKLREVATKLAEARRKYEVEKKEADDLATQIANDEKAAAILISKFEAGQVDEATLNEFANNLEAMKARLPGEQQDAVDAKELVDTLESILKTIEQRLADFDANAKRALQAIAQAKADQERQSLRLQHQQELNSLKSGLGSTSTALGALNKKAEQLRVQADATAIQADIGQKPIDRQNAVEEARRIAAGNAAPAAESAADRLRRLTGK</sequence>
<feature type="coiled-coil region" evidence="1">
    <location>
        <begin position="39"/>
        <end position="73"/>
    </location>
</feature>
<protein>
    <recommendedName>
        <fullName evidence="5">PspA/IM30 family protein</fullName>
    </recommendedName>
</protein>
<dbReference type="AlphaFoldDB" id="A0AAW3MVY1"/>
<feature type="compositionally biased region" description="Basic and acidic residues" evidence="2">
    <location>
        <begin position="240"/>
        <end position="250"/>
    </location>
</feature>
<feature type="region of interest" description="Disordered" evidence="2">
    <location>
        <begin position="230"/>
        <end position="250"/>
    </location>
</feature>
<comment type="caution">
    <text evidence="3">The sequence shown here is derived from an EMBL/GenBank/DDBJ whole genome shotgun (WGS) entry which is preliminary data.</text>
</comment>
<evidence type="ECO:0008006" key="5">
    <source>
        <dbReference type="Google" id="ProtNLM"/>
    </source>
</evidence>
<organism evidence="3 4">
    <name type="scientific">Burkholderia ubonensis</name>
    <dbReference type="NCBI Taxonomy" id="101571"/>
    <lineage>
        <taxon>Bacteria</taxon>
        <taxon>Pseudomonadati</taxon>
        <taxon>Pseudomonadota</taxon>
        <taxon>Betaproteobacteria</taxon>
        <taxon>Burkholderiales</taxon>
        <taxon>Burkholderiaceae</taxon>
        <taxon>Burkholderia</taxon>
        <taxon>Burkholderia cepacia complex</taxon>
    </lineage>
</organism>
<reference evidence="3 4" key="1">
    <citation type="submission" date="2015-11" db="EMBL/GenBank/DDBJ databases">
        <title>Expanding the genomic diversity of Burkholderia species for the development of highly accurate diagnostics.</title>
        <authorList>
            <person name="Sahl J."/>
            <person name="Keim P."/>
            <person name="Wagner D."/>
        </authorList>
    </citation>
    <scope>NUCLEOTIDE SEQUENCE [LARGE SCALE GENOMIC DNA]</scope>
    <source>
        <strain evidence="3 4">MSMB1808WGS</strain>
    </source>
</reference>
<keyword evidence="1" id="KW-0175">Coiled coil</keyword>
<name>A0AAW3MVY1_9BURK</name>
<dbReference type="EMBL" id="LPBJ01000047">
    <property type="protein sequence ID" value="KVP98098.1"/>
    <property type="molecule type" value="Genomic_DNA"/>
</dbReference>
<evidence type="ECO:0000313" key="4">
    <source>
        <dbReference type="Proteomes" id="UP000056453"/>
    </source>
</evidence>
<evidence type="ECO:0000313" key="3">
    <source>
        <dbReference type="EMBL" id="KVP98098.1"/>
    </source>
</evidence>
<keyword evidence="4" id="KW-1185">Reference proteome</keyword>
<evidence type="ECO:0000256" key="1">
    <source>
        <dbReference type="SAM" id="Coils"/>
    </source>
</evidence>
<proteinExistence type="predicted"/>
<feature type="coiled-coil region" evidence="1">
    <location>
        <begin position="119"/>
        <end position="160"/>
    </location>
</feature>
<dbReference type="Proteomes" id="UP000056453">
    <property type="component" value="Unassembled WGS sequence"/>
</dbReference>
<dbReference type="RefSeq" id="WP_059954186.1">
    <property type="nucleotide sequence ID" value="NZ_LPBJ01000047.1"/>
</dbReference>
<feature type="compositionally biased region" description="Low complexity" evidence="2">
    <location>
        <begin position="230"/>
        <end position="239"/>
    </location>
</feature>
<accession>A0AAW3MVY1</accession>
<gene>
    <name evidence="3" type="ORF">WJ96_05880</name>
</gene>